<dbReference type="AlphaFoldDB" id="A0A829Q1Y8"/>
<feature type="signal peptide" evidence="2">
    <location>
        <begin position="1"/>
        <end position="19"/>
    </location>
</feature>
<gene>
    <name evidence="3" type="ORF">I543_0499</name>
</gene>
<evidence type="ECO:0000256" key="2">
    <source>
        <dbReference type="SAM" id="SignalP"/>
    </source>
</evidence>
<feature type="chain" id="PRO_5032376696" evidence="2">
    <location>
        <begin position="20"/>
        <end position="127"/>
    </location>
</feature>
<organism evidence="3 4">
    <name type="scientific">Mycobacteroides abscessus 21</name>
    <dbReference type="NCBI Taxonomy" id="1299324"/>
    <lineage>
        <taxon>Bacteria</taxon>
        <taxon>Bacillati</taxon>
        <taxon>Actinomycetota</taxon>
        <taxon>Actinomycetes</taxon>
        <taxon>Mycobacteriales</taxon>
        <taxon>Mycobacteriaceae</taxon>
        <taxon>Mycobacteroides</taxon>
        <taxon>Mycobacteroides abscessus</taxon>
    </lineage>
</organism>
<evidence type="ECO:0000256" key="1">
    <source>
        <dbReference type="SAM" id="MobiDB-lite"/>
    </source>
</evidence>
<proteinExistence type="predicted"/>
<comment type="caution">
    <text evidence="3">The sequence shown here is derived from an EMBL/GenBank/DDBJ whole genome shotgun (WGS) entry which is preliminary data.</text>
</comment>
<reference evidence="3 4" key="1">
    <citation type="submission" date="2013-12" db="EMBL/GenBank/DDBJ databases">
        <authorList>
            <person name="Madinger N."/>
            <person name="Lenaerts A."/>
            <person name="Ordway D."/>
            <person name="DeGroote M.A."/>
            <person name="Parker T."/>
            <person name="Sizemore C."/>
            <person name="Tallon L.J."/>
            <person name="Sadzewicz L.K."/>
            <person name="Sengamalay N."/>
            <person name="Fraser C.M."/>
            <person name="Hine E."/>
            <person name="Shefchek K.A."/>
            <person name="Das S.P."/>
            <person name="Tettelin H."/>
        </authorList>
    </citation>
    <scope>NUCLEOTIDE SEQUENCE [LARGE SCALE GENOMIC DNA]</scope>
    <source>
        <strain evidence="3 4">21</strain>
    </source>
</reference>
<protein>
    <submittedName>
        <fullName evidence="3">Uncharacterized protein</fullName>
    </submittedName>
</protein>
<name>A0A829Q1Y8_9MYCO</name>
<evidence type="ECO:0000313" key="4">
    <source>
        <dbReference type="Proteomes" id="UP000020103"/>
    </source>
</evidence>
<keyword evidence="2" id="KW-0732">Signal</keyword>
<accession>A0A829Q1Y8</accession>
<dbReference type="EMBL" id="JAOF01000001">
    <property type="protein sequence ID" value="EUA46932.1"/>
    <property type="molecule type" value="Genomic_DNA"/>
</dbReference>
<feature type="compositionally biased region" description="Low complexity" evidence="1">
    <location>
        <begin position="88"/>
        <end position="102"/>
    </location>
</feature>
<evidence type="ECO:0000313" key="3">
    <source>
        <dbReference type="EMBL" id="EUA46932.1"/>
    </source>
</evidence>
<feature type="region of interest" description="Disordered" evidence="1">
    <location>
        <begin position="88"/>
        <end position="112"/>
    </location>
</feature>
<dbReference type="Proteomes" id="UP000020103">
    <property type="component" value="Unassembled WGS sequence"/>
</dbReference>
<sequence>MRYAVRRLAVLLVTGVAAAAVLHRMAVVDGPALTAGRGHLNTPAATAIKADAVHPVLETALPWVHCLPVAPMVDLGDISGLWPAPGATPASSTAYRPFATPGPRAPPRLAPGADDRRLVYRLCVIRR</sequence>